<protein>
    <recommendedName>
        <fullName evidence="3">Methyltransferase type 11</fullName>
    </recommendedName>
</protein>
<accession>E1IGM3</accession>
<dbReference type="CDD" id="cd02440">
    <property type="entry name" value="AdoMet_MTases"/>
    <property type="match status" value="1"/>
</dbReference>
<dbReference type="OrthoDB" id="147545at2"/>
<sequence length="291" mass="32700">MKPIRAGGYDWLAIWRQMYLDERAQGEAMVDPIFAQQEDYWASQAQRFASWRQQQSEPDGFMQVLIPRLLPTDTVVDIGAGTGRYLPVLAPLVREVIAVEPSPSMRAEMERSVAEFGLTNVTIRGDQWPMESPITADVMFSSHVLYSVADVAPFLLAMDQAALRGCYLYLGLRSPGASLASVWEYIHGQPRLALPGALEALACLHQLGLPAQLELLPITHFFRFASPEEGLNDIRIRLRLTPQPERDVRIMAAIADLFVPDADGMLMLREQLTETALISWQPRAQRERHST</sequence>
<dbReference type="EMBL" id="ADVR01000109">
    <property type="protein sequence ID" value="EFO79658.1"/>
    <property type="molecule type" value="Genomic_DNA"/>
</dbReference>
<reference evidence="1 2" key="1">
    <citation type="journal article" date="2011" name="J. Bacteriol.">
        <title>Draft genome sequence of the anoxygenic filamentous phototrophic bacterium Oscillochloris trichoides subsp. DG-6.</title>
        <authorList>
            <person name="Kuznetsov B.B."/>
            <person name="Ivanovsky R.N."/>
            <person name="Keppen O.I."/>
            <person name="Sukhacheva M.V."/>
            <person name="Bumazhkin B.K."/>
            <person name="Patutina E.O."/>
            <person name="Beletsky A.V."/>
            <person name="Mardanov A.V."/>
            <person name="Baslerov R.V."/>
            <person name="Panteleeva A.N."/>
            <person name="Kolganova T.V."/>
            <person name="Ravin N.V."/>
            <person name="Skryabin K.G."/>
        </authorList>
    </citation>
    <scope>NUCLEOTIDE SEQUENCE [LARGE SCALE GENOMIC DNA]</scope>
    <source>
        <strain evidence="1 2">DG-6</strain>
    </source>
</reference>
<name>E1IGM3_9CHLR</name>
<keyword evidence="2" id="KW-1185">Reference proteome</keyword>
<evidence type="ECO:0008006" key="3">
    <source>
        <dbReference type="Google" id="ProtNLM"/>
    </source>
</evidence>
<dbReference type="eggNOG" id="COG2265">
    <property type="taxonomic scope" value="Bacteria"/>
</dbReference>
<dbReference type="InterPro" id="IPR029063">
    <property type="entry name" value="SAM-dependent_MTases_sf"/>
</dbReference>
<dbReference type="AlphaFoldDB" id="E1IGM3"/>
<dbReference type="Gene3D" id="3.40.50.150">
    <property type="entry name" value="Vaccinia Virus protein VP39"/>
    <property type="match status" value="1"/>
</dbReference>
<evidence type="ECO:0000313" key="1">
    <source>
        <dbReference type="EMBL" id="EFO79658.1"/>
    </source>
</evidence>
<organism evidence="1 2">
    <name type="scientific">Oscillochloris trichoides DG-6</name>
    <dbReference type="NCBI Taxonomy" id="765420"/>
    <lineage>
        <taxon>Bacteria</taxon>
        <taxon>Bacillati</taxon>
        <taxon>Chloroflexota</taxon>
        <taxon>Chloroflexia</taxon>
        <taxon>Chloroflexales</taxon>
        <taxon>Chloroflexineae</taxon>
        <taxon>Oscillochloridaceae</taxon>
        <taxon>Oscillochloris</taxon>
    </lineage>
</organism>
<dbReference type="STRING" id="765420.OSCT_2474"/>
<gene>
    <name evidence="1" type="ORF">OSCT_2474</name>
</gene>
<dbReference type="Pfam" id="PF13489">
    <property type="entry name" value="Methyltransf_23"/>
    <property type="match status" value="1"/>
</dbReference>
<comment type="caution">
    <text evidence="1">The sequence shown here is derived from an EMBL/GenBank/DDBJ whole genome shotgun (WGS) entry which is preliminary data.</text>
</comment>
<proteinExistence type="predicted"/>
<dbReference type="SUPFAM" id="SSF53335">
    <property type="entry name" value="S-adenosyl-L-methionine-dependent methyltransferases"/>
    <property type="match status" value="1"/>
</dbReference>
<dbReference type="HOGENOM" id="CLU_060275_1_0_0"/>
<evidence type="ECO:0000313" key="2">
    <source>
        <dbReference type="Proteomes" id="UP000054010"/>
    </source>
</evidence>
<dbReference type="Proteomes" id="UP000054010">
    <property type="component" value="Unassembled WGS sequence"/>
</dbReference>